<sequence length="732" mass="79676">MTYSRCPSSWAFELSKGSILDFFLLAALLILSTLTDGVAASKGDKYLIGVGKADITGPVVEIGFAGYANLDQKGTGLRQRLRSRAFIVADQRNPNDRWVYVVLDTQSGDTAVRYGVLDGLKALGDEYKVYSHNNLALTGTHSHAGPGAWFNYLLPQITSLGFDKQSYQALVDGAVLSIKRAHENLQEGYLDTGSTRIKGGAINRSLYAYLANPEAERKRYEDETDTTMTLLRFKRAKDNKDMGVLTWFAVHGTSLLGNNTHAAADNKGVAAWLLEKAMRTNPAAADGFVAGFSQASVGDTTPNVLGAYCDDGSGQQCSLENSTCADGKSQKCHGRGPEFAALDLGVKSCHEIGRRQFVGAQNTYTTLGTSGTAIVGSSVKAFHFFHDMRFWNFTLSNGEQAQTCPAALGYSFAAGTSDWPGAFDFTQGDSGKPDANPIWKLVSGLLKTPSKAQVACQGSKPVLLDVGEMETPYAWTPNIVDMQMLRVGQFVIIVSPSEATTMSGRRWKAAVAKEASTFLHDEPVVVLGGPANSYAHYCATPEEYEIQRYEGASTLFGPHQLDAYINLTLSNMHYLRPDAASAPEQGGLAPDNRGKMLSLITGVVLDNTPLGRSFGQVLRQPDPSYPVGSVVNVTFQGANPRNNLRLEQTFAAIEQQGADQSWVQVRNDEDWFLVYSWRRTNVLLGHSEVDISWETYGNARPGTYRVKYYGDSKRLSGRIDAFEGTSNPFTLT</sequence>
<dbReference type="InterPro" id="IPR006823">
    <property type="entry name" value="Ceramidase_alk"/>
</dbReference>
<dbReference type="GO" id="GO:0046514">
    <property type="term" value="P:ceramide catabolic process"/>
    <property type="evidence" value="ECO:0007669"/>
    <property type="project" value="InterPro"/>
</dbReference>
<feature type="signal peptide" evidence="5">
    <location>
        <begin position="1"/>
        <end position="40"/>
    </location>
</feature>
<dbReference type="Pfam" id="PF17048">
    <property type="entry name" value="Ceramidse_alk_C"/>
    <property type="match status" value="1"/>
</dbReference>
<evidence type="ECO:0000313" key="9">
    <source>
        <dbReference type="Proteomes" id="UP000811619"/>
    </source>
</evidence>
<accession>A0A8K0J3H2</accession>
<comment type="caution">
    <text evidence="8">The sequence shown here is derived from an EMBL/GenBank/DDBJ whole genome shotgun (WGS) entry which is preliminary data.</text>
</comment>
<keyword evidence="4" id="KW-0746">Sphingolipid metabolism</keyword>
<gene>
    <name evidence="8" type="ORF">E4U42_007768</name>
</gene>
<dbReference type="GO" id="GO:0042759">
    <property type="term" value="P:long-chain fatty acid biosynthetic process"/>
    <property type="evidence" value="ECO:0007669"/>
    <property type="project" value="TreeGrafter"/>
</dbReference>
<evidence type="ECO:0000256" key="5">
    <source>
        <dbReference type="SAM" id="SignalP"/>
    </source>
</evidence>
<keyword evidence="2 4" id="KW-0378">Hydrolase</keyword>
<dbReference type="GO" id="GO:0005576">
    <property type="term" value="C:extracellular region"/>
    <property type="evidence" value="ECO:0007669"/>
    <property type="project" value="TreeGrafter"/>
</dbReference>
<comment type="similarity">
    <text evidence="1 4">Belongs to the neutral ceramidase family.</text>
</comment>
<dbReference type="GO" id="GO:0017040">
    <property type="term" value="F:N-acylsphingosine amidohydrolase activity"/>
    <property type="evidence" value="ECO:0007669"/>
    <property type="project" value="UniProtKB-UniRule"/>
</dbReference>
<dbReference type="PANTHER" id="PTHR12670:SF20">
    <property type="entry name" value="NEUTRAL CERAMIDASE"/>
    <property type="match status" value="1"/>
</dbReference>
<evidence type="ECO:0000313" key="8">
    <source>
        <dbReference type="EMBL" id="KAG5916224.1"/>
    </source>
</evidence>
<keyword evidence="5" id="KW-0732">Signal</keyword>
<protein>
    <recommendedName>
        <fullName evidence="4">Neutral ceramidase</fullName>
        <ecNumber evidence="4">3.5.1.23</ecNumber>
    </recommendedName>
</protein>
<evidence type="ECO:0000256" key="3">
    <source>
        <dbReference type="PIRSR" id="PIRSR606823-2"/>
    </source>
</evidence>
<dbReference type="InterPro" id="IPR031329">
    <property type="entry name" value="NEUT/ALK_ceramidase_N"/>
</dbReference>
<proteinExistence type="inferred from homology"/>
<comment type="cofactor">
    <cofactor evidence="3">
        <name>Zn(2+)</name>
        <dbReference type="ChEBI" id="CHEBI:29105"/>
    </cofactor>
    <text evidence="3">Binds 1 zinc ion per subunit.</text>
</comment>
<dbReference type="GO" id="GO:0016020">
    <property type="term" value="C:membrane"/>
    <property type="evidence" value="ECO:0007669"/>
    <property type="project" value="GOC"/>
</dbReference>
<feature type="domain" description="Neutral/alkaline non-lysosomal ceramidase C-terminal" evidence="7">
    <location>
        <begin position="570"/>
        <end position="731"/>
    </location>
</feature>
<dbReference type="AlphaFoldDB" id="A0A8K0J3H2"/>
<evidence type="ECO:0000259" key="6">
    <source>
        <dbReference type="Pfam" id="PF04734"/>
    </source>
</evidence>
<evidence type="ECO:0000256" key="1">
    <source>
        <dbReference type="ARBA" id="ARBA00009835"/>
    </source>
</evidence>
<dbReference type="EC" id="3.5.1.23" evidence="4"/>
<feature type="domain" description="Neutral/alkaline non-lysosomal ceramidase N-terminal" evidence="6">
    <location>
        <begin position="46"/>
        <end position="566"/>
    </location>
</feature>
<feature type="chain" id="PRO_5035474987" description="Neutral ceramidase" evidence="5">
    <location>
        <begin position="41"/>
        <end position="732"/>
    </location>
</feature>
<dbReference type="InterPro" id="IPR038445">
    <property type="entry name" value="NCDase_C_sf"/>
</dbReference>
<feature type="binding site" evidence="3">
    <location>
        <position position="141"/>
    </location>
    <ligand>
        <name>Zn(2+)</name>
        <dbReference type="ChEBI" id="CHEBI:29105"/>
    </ligand>
</feature>
<comment type="catalytic activity">
    <reaction evidence="4">
        <text>an N-acylsphing-4-enine + H2O = sphing-4-enine + a fatty acid</text>
        <dbReference type="Rhea" id="RHEA:20856"/>
        <dbReference type="ChEBI" id="CHEBI:15377"/>
        <dbReference type="ChEBI" id="CHEBI:28868"/>
        <dbReference type="ChEBI" id="CHEBI:52639"/>
        <dbReference type="ChEBI" id="CHEBI:57756"/>
        <dbReference type="EC" id="3.5.1.23"/>
    </reaction>
</comment>
<dbReference type="InterPro" id="IPR031331">
    <property type="entry name" value="NEUT/ALK_ceramidase_C"/>
</dbReference>
<name>A0A8K0J3H2_9HYPO</name>
<dbReference type="Proteomes" id="UP000811619">
    <property type="component" value="Unassembled WGS sequence"/>
</dbReference>
<evidence type="ECO:0000256" key="4">
    <source>
        <dbReference type="RuleBase" id="RU366019"/>
    </source>
</evidence>
<organism evidence="8 9">
    <name type="scientific">Claviceps africana</name>
    <dbReference type="NCBI Taxonomy" id="83212"/>
    <lineage>
        <taxon>Eukaryota</taxon>
        <taxon>Fungi</taxon>
        <taxon>Dikarya</taxon>
        <taxon>Ascomycota</taxon>
        <taxon>Pezizomycotina</taxon>
        <taxon>Sordariomycetes</taxon>
        <taxon>Hypocreomycetidae</taxon>
        <taxon>Hypocreales</taxon>
        <taxon>Clavicipitaceae</taxon>
        <taxon>Claviceps</taxon>
    </lineage>
</organism>
<dbReference type="OrthoDB" id="191371at2759"/>
<keyword evidence="3" id="KW-0862">Zinc</keyword>
<dbReference type="Pfam" id="PF04734">
    <property type="entry name" value="Ceramidase_alk"/>
    <property type="match status" value="1"/>
</dbReference>
<keyword evidence="3" id="KW-0479">Metal-binding</keyword>
<dbReference type="GO" id="GO:0046872">
    <property type="term" value="F:metal ion binding"/>
    <property type="evidence" value="ECO:0007669"/>
    <property type="project" value="UniProtKB-KW"/>
</dbReference>
<dbReference type="FunFam" id="2.60.40.2300:FF:000004">
    <property type="entry name" value="Neutral/alkaline nonlysosomal ceramidase, putative"/>
    <property type="match status" value="1"/>
</dbReference>
<evidence type="ECO:0000256" key="2">
    <source>
        <dbReference type="ARBA" id="ARBA00022801"/>
    </source>
</evidence>
<dbReference type="EMBL" id="SRPY01000910">
    <property type="protein sequence ID" value="KAG5916224.1"/>
    <property type="molecule type" value="Genomic_DNA"/>
</dbReference>
<keyword evidence="4" id="KW-0443">Lipid metabolism</keyword>
<dbReference type="GO" id="GO:0046512">
    <property type="term" value="P:sphingosine biosynthetic process"/>
    <property type="evidence" value="ECO:0007669"/>
    <property type="project" value="TreeGrafter"/>
</dbReference>
<feature type="binding site" evidence="3">
    <location>
        <position position="251"/>
    </location>
    <ligand>
        <name>Zn(2+)</name>
        <dbReference type="ChEBI" id="CHEBI:29105"/>
    </ligand>
</feature>
<keyword evidence="9" id="KW-1185">Reference proteome</keyword>
<evidence type="ECO:0000259" key="7">
    <source>
        <dbReference type="Pfam" id="PF17048"/>
    </source>
</evidence>
<feature type="binding site" evidence="3">
    <location>
        <position position="498"/>
    </location>
    <ligand>
        <name>Zn(2+)</name>
        <dbReference type="ChEBI" id="CHEBI:29105"/>
    </ligand>
</feature>
<reference evidence="8" key="1">
    <citation type="journal article" date="2020" name="bioRxiv">
        <title>Whole genome comparisons of ergot fungi reveals the divergence and evolution of species within the genus Claviceps are the result of varying mechanisms driving genome evolution and host range expansion.</title>
        <authorList>
            <person name="Wyka S.A."/>
            <person name="Mondo S.J."/>
            <person name="Liu M."/>
            <person name="Dettman J."/>
            <person name="Nalam V."/>
            <person name="Broders K.D."/>
        </authorList>
    </citation>
    <scope>NUCLEOTIDE SEQUENCE</scope>
    <source>
        <strain evidence="8">CCC 489</strain>
    </source>
</reference>
<feature type="binding site" evidence="3">
    <location>
        <position position="537"/>
    </location>
    <ligand>
        <name>Zn(2+)</name>
        <dbReference type="ChEBI" id="CHEBI:29105"/>
    </ligand>
</feature>
<dbReference type="PANTHER" id="PTHR12670">
    <property type="entry name" value="CERAMIDASE"/>
    <property type="match status" value="1"/>
</dbReference>
<dbReference type="Gene3D" id="2.60.40.2300">
    <property type="entry name" value="Neutral/alkaline non-lysosomal ceramidase, C-terminal domain"/>
    <property type="match status" value="1"/>
</dbReference>